<dbReference type="Proteomes" id="UP000596661">
    <property type="component" value="Chromosome 4"/>
</dbReference>
<evidence type="ECO:0000313" key="4">
    <source>
        <dbReference type="EnsemblPlants" id="cds.evm.model.04.1911"/>
    </source>
</evidence>
<dbReference type="EMBL" id="UZAU01000401">
    <property type="status" value="NOT_ANNOTATED_CDS"/>
    <property type="molecule type" value="Genomic_DNA"/>
</dbReference>
<dbReference type="Gramene" id="evm.model.04.1911">
    <property type="protein sequence ID" value="cds.evm.model.04.1911"/>
    <property type="gene ID" value="evm.TU.04.1911"/>
</dbReference>
<keyword evidence="5" id="KW-1185">Reference proteome</keyword>
<comment type="similarity">
    <text evidence="1">Belongs to the LOB domain-containing protein family.</text>
</comment>
<dbReference type="PANTHER" id="PTHR31301">
    <property type="entry name" value="LOB DOMAIN-CONTAINING PROTEIN 4-RELATED"/>
    <property type="match status" value="1"/>
</dbReference>
<feature type="region of interest" description="Disordered" evidence="2">
    <location>
        <begin position="250"/>
        <end position="284"/>
    </location>
</feature>
<name>A0A803PF13_CANSA</name>
<dbReference type="AlphaFoldDB" id="A0A803PF13"/>
<accession>A0A803PF13</accession>
<organism evidence="4 5">
    <name type="scientific">Cannabis sativa</name>
    <name type="common">Hemp</name>
    <name type="synonym">Marijuana</name>
    <dbReference type="NCBI Taxonomy" id="3483"/>
    <lineage>
        <taxon>Eukaryota</taxon>
        <taxon>Viridiplantae</taxon>
        <taxon>Streptophyta</taxon>
        <taxon>Embryophyta</taxon>
        <taxon>Tracheophyta</taxon>
        <taxon>Spermatophyta</taxon>
        <taxon>Magnoliopsida</taxon>
        <taxon>eudicotyledons</taxon>
        <taxon>Gunneridae</taxon>
        <taxon>Pentapetalae</taxon>
        <taxon>rosids</taxon>
        <taxon>fabids</taxon>
        <taxon>Rosales</taxon>
        <taxon>Cannabaceae</taxon>
        <taxon>Cannabis</taxon>
    </lineage>
</organism>
<evidence type="ECO:0000313" key="5">
    <source>
        <dbReference type="Proteomes" id="UP000596661"/>
    </source>
</evidence>
<evidence type="ECO:0000256" key="2">
    <source>
        <dbReference type="SAM" id="MobiDB-lite"/>
    </source>
</evidence>
<dbReference type="PANTHER" id="PTHR31301:SF68">
    <property type="entry name" value="LOB DOMAIN-CONTAINING PROTEIN 32-RELATED"/>
    <property type="match status" value="1"/>
</dbReference>
<reference evidence="4" key="2">
    <citation type="submission" date="2021-03" db="UniProtKB">
        <authorList>
            <consortium name="EnsemblPlants"/>
        </authorList>
    </citation>
    <scope>IDENTIFICATION</scope>
</reference>
<dbReference type="PROSITE" id="PS50891">
    <property type="entry name" value="LOB"/>
    <property type="match status" value="1"/>
</dbReference>
<evidence type="ECO:0000259" key="3">
    <source>
        <dbReference type="PROSITE" id="PS50891"/>
    </source>
</evidence>
<reference evidence="4" key="1">
    <citation type="submission" date="2018-11" db="EMBL/GenBank/DDBJ databases">
        <authorList>
            <person name="Grassa J C."/>
        </authorList>
    </citation>
    <scope>NUCLEOTIDE SEQUENCE [LARGE SCALE GENOMIC DNA]</scope>
</reference>
<feature type="region of interest" description="Disordered" evidence="2">
    <location>
        <begin position="177"/>
        <end position="211"/>
    </location>
</feature>
<dbReference type="EnsemblPlants" id="evm.model.04.1911">
    <property type="protein sequence ID" value="cds.evm.model.04.1911"/>
    <property type="gene ID" value="evm.TU.04.1911"/>
</dbReference>
<feature type="domain" description="LOB" evidence="3">
    <location>
        <begin position="5"/>
        <end position="106"/>
    </location>
</feature>
<proteinExistence type="inferred from homology"/>
<sequence>MQSNSPCAACKIQRRKCTQECVFAPYFPPDQPQKFVNVHKVFGASNVSKLLQELSADSREDAVNSLAYEADARLRDPVYGCVGLISVLQQRLKQVHIDLITAKQELAAYLGPQNAVPFYPNPYMPHQGNPSSSSSVYNNPYSSIMGAPGGSTSHQLVIREPSQYQQRPVQQNLARFTTAHDPGTGPDDETAEFNEIGSNTSTAVGPGLVLGSGYQHPYDLVQQDQQQQSEHGQNPLQQLQREEDQLLFNNNPESPVLQLGPQTQLWHKFDDEEDRRNNINGPTS</sequence>
<dbReference type="Pfam" id="PF03195">
    <property type="entry name" value="LOB"/>
    <property type="match status" value="1"/>
</dbReference>
<protein>
    <recommendedName>
        <fullName evidence="3">LOB domain-containing protein</fullName>
    </recommendedName>
</protein>
<feature type="compositionally biased region" description="Basic and acidic residues" evidence="2">
    <location>
        <begin position="267"/>
        <end position="277"/>
    </location>
</feature>
<evidence type="ECO:0000256" key="1">
    <source>
        <dbReference type="ARBA" id="ARBA00005474"/>
    </source>
</evidence>
<dbReference type="InterPro" id="IPR004883">
    <property type="entry name" value="LOB"/>
</dbReference>